<keyword evidence="2" id="KW-0418">Kinase</keyword>
<dbReference type="EMBL" id="KE344523">
    <property type="protein sequence ID" value="EXB66079.1"/>
    <property type="molecule type" value="Genomic_DNA"/>
</dbReference>
<name>W9RAY8_9ROSA</name>
<evidence type="ECO:0000313" key="2">
    <source>
        <dbReference type="EMBL" id="EXB66079.1"/>
    </source>
</evidence>
<dbReference type="PROSITE" id="PS50011">
    <property type="entry name" value="PROTEIN_KINASE_DOM"/>
    <property type="match status" value="1"/>
</dbReference>
<dbReference type="eggNOG" id="ENOG502R6BZ">
    <property type="taxonomic scope" value="Eukaryota"/>
</dbReference>
<keyword evidence="3" id="KW-1185">Reference proteome</keyword>
<accession>W9RAY8</accession>
<proteinExistence type="predicted"/>
<dbReference type="PANTHER" id="PTHR48007:SF55">
    <property type="entry name" value="PROTEIN KINASE DOMAIN-CONTAINING PROTEIN"/>
    <property type="match status" value="1"/>
</dbReference>
<dbReference type="InterPro" id="IPR011009">
    <property type="entry name" value="Kinase-like_dom_sf"/>
</dbReference>
<dbReference type="SUPFAM" id="SSF56112">
    <property type="entry name" value="Protein kinase-like (PK-like)"/>
    <property type="match status" value="1"/>
</dbReference>
<keyword evidence="2" id="KW-0808">Transferase</keyword>
<dbReference type="GO" id="GO:0004672">
    <property type="term" value="F:protein kinase activity"/>
    <property type="evidence" value="ECO:0007669"/>
    <property type="project" value="InterPro"/>
</dbReference>
<organism evidence="2 3">
    <name type="scientific">Morus notabilis</name>
    <dbReference type="NCBI Taxonomy" id="981085"/>
    <lineage>
        <taxon>Eukaryota</taxon>
        <taxon>Viridiplantae</taxon>
        <taxon>Streptophyta</taxon>
        <taxon>Embryophyta</taxon>
        <taxon>Tracheophyta</taxon>
        <taxon>Spermatophyta</taxon>
        <taxon>Magnoliopsida</taxon>
        <taxon>eudicotyledons</taxon>
        <taxon>Gunneridae</taxon>
        <taxon>Pentapetalae</taxon>
        <taxon>rosids</taxon>
        <taxon>fabids</taxon>
        <taxon>Rosales</taxon>
        <taxon>Moraceae</taxon>
        <taxon>Moreae</taxon>
        <taxon>Morus</taxon>
    </lineage>
</organism>
<evidence type="ECO:0000259" key="1">
    <source>
        <dbReference type="PROSITE" id="PS50011"/>
    </source>
</evidence>
<dbReference type="InterPro" id="IPR001245">
    <property type="entry name" value="Ser-Thr/Tyr_kinase_cat_dom"/>
</dbReference>
<sequence length="326" mass="36426">MLSRALTAKPRKISTIFKYGSKSTFGWSKSVSVSEYDDFSTAVGFMEDQPLVHCGPNHHGKIIMKQYSSSSCGDHDTGWTHGQLMLNEVLRASVAVLGDQSRLGMSEKVVLSGGKICVLKRFRKLSVGKSEFGKRLERFFQVSVKSKNNLVPVMAYLYAKRIKFVLCDYYPMGSLADLLAGSRQHGHTALDWNQRLTIVLHIAQAIAFIHAISPAQEKNMQMNVHGNIKASNVMINTDFSACLSDYGIAQVAERVEVFNAWQWKPGSPTDVYYSDALCQKCDEEKEKKQAWQVLDIALACTNKQPEARPTIEQIRLHLGDVCNNDA</sequence>
<gene>
    <name evidence="2" type="ORF">L484_003880</name>
</gene>
<dbReference type="Gene3D" id="1.10.510.10">
    <property type="entry name" value="Transferase(Phosphotransferase) domain 1"/>
    <property type="match status" value="1"/>
</dbReference>
<keyword evidence="2" id="KW-0675">Receptor</keyword>
<dbReference type="GO" id="GO:0005524">
    <property type="term" value="F:ATP binding"/>
    <property type="evidence" value="ECO:0007669"/>
    <property type="project" value="InterPro"/>
</dbReference>
<reference evidence="3" key="1">
    <citation type="submission" date="2013-01" db="EMBL/GenBank/DDBJ databases">
        <title>Draft Genome Sequence of a Mulberry Tree, Morus notabilis C.K. Schneid.</title>
        <authorList>
            <person name="He N."/>
            <person name="Zhao S."/>
        </authorList>
    </citation>
    <scope>NUCLEOTIDE SEQUENCE</scope>
</reference>
<dbReference type="Proteomes" id="UP000030645">
    <property type="component" value="Unassembled WGS sequence"/>
</dbReference>
<dbReference type="InterPro" id="IPR000719">
    <property type="entry name" value="Prot_kinase_dom"/>
</dbReference>
<dbReference type="Pfam" id="PF07714">
    <property type="entry name" value="PK_Tyr_Ser-Thr"/>
    <property type="match status" value="1"/>
</dbReference>
<dbReference type="AlphaFoldDB" id="W9RAY8"/>
<dbReference type="PANTHER" id="PTHR48007">
    <property type="entry name" value="LEUCINE-RICH REPEAT RECEPTOR-LIKE PROTEIN KINASE PXC1"/>
    <property type="match status" value="1"/>
</dbReference>
<feature type="domain" description="Protein kinase" evidence="1">
    <location>
        <begin position="75"/>
        <end position="326"/>
    </location>
</feature>
<dbReference type="InterPro" id="IPR046959">
    <property type="entry name" value="PRK1-6/SRF4-like"/>
</dbReference>
<protein>
    <submittedName>
        <fullName evidence="2">Putative inactive receptor kinase</fullName>
    </submittedName>
</protein>
<evidence type="ECO:0000313" key="3">
    <source>
        <dbReference type="Proteomes" id="UP000030645"/>
    </source>
</evidence>